<evidence type="ECO:0008006" key="4">
    <source>
        <dbReference type="Google" id="ProtNLM"/>
    </source>
</evidence>
<keyword evidence="1" id="KW-1133">Transmembrane helix</keyword>
<dbReference type="RefSeq" id="WP_233051965.1">
    <property type="nucleotide sequence ID" value="NZ_JAIMJA010000005.1"/>
</dbReference>
<feature type="transmembrane region" description="Helical" evidence="1">
    <location>
        <begin position="60"/>
        <end position="80"/>
    </location>
</feature>
<gene>
    <name evidence="2" type="ORF">K6Y31_06320</name>
</gene>
<keyword evidence="3" id="KW-1185">Reference proteome</keyword>
<sequence length="93" mass="10015">MSELTCPHCHNSVPRGATVCSGCQAEVEYGSPQAMFIIILIIAAAAGIKVGIWFSSASWLGWVVAVAVVIGGMVVSGRLFKDRVNFKRVYKTR</sequence>
<keyword evidence="1" id="KW-0472">Membrane</keyword>
<dbReference type="EMBL" id="JAIMJA010000005">
    <property type="protein sequence ID" value="MCE2594425.1"/>
    <property type="molecule type" value="Genomic_DNA"/>
</dbReference>
<evidence type="ECO:0000256" key="1">
    <source>
        <dbReference type="SAM" id="Phobius"/>
    </source>
</evidence>
<evidence type="ECO:0000313" key="3">
    <source>
        <dbReference type="Proteomes" id="UP001201273"/>
    </source>
</evidence>
<proteinExistence type="predicted"/>
<dbReference type="Proteomes" id="UP001201273">
    <property type="component" value="Unassembled WGS sequence"/>
</dbReference>
<reference evidence="2 3" key="1">
    <citation type="journal article" date="2022" name="Environ. Microbiol. Rep.">
        <title>Eco-phylogenetic analyses reveal divergent evolution of vitamin B12 metabolism in the marine bacterial family 'Psychromonadaceae'.</title>
        <authorList>
            <person name="Jin X."/>
            <person name="Yang Y."/>
            <person name="Cao H."/>
            <person name="Gao B."/>
            <person name="Zhao Z."/>
        </authorList>
    </citation>
    <scope>NUCLEOTIDE SEQUENCE [LARGE SCALE GENOMIC DNA]</scope>
    <source>
        <strain evidence="2 3">MKS20</strain>
    </source>
</reference>
<comment type="caution">
    <text evidence="2">The sequence shown here is derived from an EMBL/GenBank/DDBJ whole genome shotgun (WGS) entry which is preliminary data.</text>
</comment>
<protein>
    <recommendedName>
        <fullName evidence="4">Zinc ribbon domain-containing protein</fullName>
    </recommendedName>
</protein>
<keyword evidence="1" id="KW-0812">Transmembrane</keyword>
<name>A0ABS8WAK3_9GAMM</name>
<organism evidence="2 3">
    <name type="scientific">Motilimonas cestriensis</name>
    <dbReference type="NCBI Taxonomy" id="2742685"/>
    <lineage>
        <taxon>Bacteria</taxon>
        <taxon>Pseudomonadati</taxon>
        <taxon>Pseudomonadota</taxon>
        <taxon>Gammaproteobacteria</taxon>
        <taxon>Alteromonadales</taxon>
        <taxon>Alteromonadales genera incertae sedis</taxon>
        <taxon>Motilimonas</taxon>
    </lineage>
</organism>
<accession>A0ABS8WAK3</accession>
<feature type="transmembrane region" description="Helical" evidence="1">
    <location>
        <begin position="34"/>
        <end position="54"/>
    </location>
</feature>
<evidence type="ECO:0000313" key="2">
    <source>
        <dbReference type="EMBL" id="MCE2594425.1"/>
    </source>
</evidence>